<comment type="caution">
    <text evidence="4">The sequence shown here is derived from an EMBL/GenBank/DDBJ whole genome shotgun (WGS) entry which is preliminary data.</text>
</comment>
<keyword evidence="5" id="KW-1185">Reference proteome</keyword>
<keyword evidence="1" id="KW-0479">Metal-binding</keyword>
<feature type="non-terminal residue" evidence="4">
    <location>
        <position position="1"/>
    </location>
</feature>
<dbReference type="PROSITE" id="PS51409">
    <property type="entry name" value="ARGINASE_2"/>
    <property type="match status" value="1"/>
</dbReference>
<keyword evidence="2" id="KW-0378">Hydrolase</keyword>
<dbReference type="SUPFAM" id="SSF52768">
    <property type="entry name" value="Arginase/deacetylase"/>
    <property type="match status" value="1"/>
</dbReference>
<dbReference type="InterPro" id="IPR023696">
    <property type="entry name" value="Ureohydrolase_dom_sf"/>
</dbReference>
<sequence>FGGEHSISIGTIRAFNEVYQNLTVLHIDAHADLRKSYEGTACNHACAVYEASQNTNLIQVGIRSMDVKEKSVMDLDKTYFAH</sequence>
<dbReference type="PANTHER" id="PTHR11358">
    <property type="entry name" value="ARGINASE/AGMATINASE"/>
    <property type="match status" value="1"/>
</dbReference>
<evidence type="ECO:0000256" key="1">
    <source>
        <dbReference type="ARBA" id="ARBA00022723"/>
    </source>
</evidence>
<dbReference type="InterPro" id="IPR006035">
    <property type="entry name" value="Ureohydrolase"/>
</dbReference>
<reference evidence="4 5" key="1">
    <citation type="submission" date="2019-08" db="EMBL/GenBank/DDBJ databases">
        <title>Seonamhaeicola sediminis sp. nov., isolated from marine sediment.</title>
        <authorList>
            <person name="Cao W.R."/>
        </authorList>
    </citation>
    <scope>NUCLEOTIDE SEQUENCE [LARGE SCALE GENOMIC DNA]</scope>
    <source>
        <strain evidence="4 5">B011</strain>
    </source>
</reference>
<evidence type="ECO:0000256" key="2">
    <source>
        <dbReference type="ARBA" id="ARBA00022801"/>
    </source>
</evidence>
<evidence type="ECO:0000256" key="3">
    <source>
        <dbReference type="PROSITE-ProRule" id="PRU00742"/>
    </source>
</evidence>
<dbReference type="RefSeq" id="WP_187388355.1">
    <property type="nucleotide sequence ID" value="NZ_VSDQ01000725.1"/>
</dbReference>
<evidence type="ECO:0000313" key="4">
    <source>
        <dbReference type="EMBL" id="TYA70847.1"/>
    </source>
</evidence>
<comment type="similarity">
    <text evidence="3">Belongs to the arginase family.</text>
</comment>
<dbReference type="Gene3D" id="3.40.800.10">
    <property type="entry name" value="Ureohydrolase domain"/>
    <property type="match status" value="1"/>
</dbReference>
<dbReference type="AlphaFoldDB" id="A0A5D0HLE6"/>
<accession>A0A5D0HLE6</accession>
<dbReference type="GO" id="GO:0008783">
    <property type="term" value="F:agmatinase activity"/>
    <property type="evidence" value="ECO:0007669"/>
    <property type="project" value="TreeGrafter"/>
</dbReference>
<proteinExistence type="inferred from homology"/>
<dbReference type="EMBL" id="VSDQ01000725">
    <property type="protein sequence ID" value="TYA70847.1"/>
    <property type="molecule type" value="Genomic_DNA"/>
</dbReference>
<evidence type="ECO:0000313" key="5">
    <source>
        <dbReference type="Proteomes" id="UP000323930"/>
    </source>
</evidence>
<dbReference type="Pfam" id="PF00491">
    <property type="entry name" value="Arginase"/>
    <property type="match status" value="1"/>
</dbReference>
<protein>
    <submittedName>
        <fullName evidence="4">Agmatinase</fullName>
    </submittedName>
</protein>
<name>A0A5D0HLE6_9FLAO</name>
<dbReference type="GO" id="GO:0033389">
    <property type="term" value="P:putrescine biosynthetic process from arginine, via agmatine"/>
    <property type="evidence" value="ECO:0007669"/>
    <property type="project" value="TreeGrafter"/>
</dbReference>
<dbReference type="GO" id="GO:0046872">
    <property type="term" value="F:metal ion binding"/>
    <property type="evidence" value="ECO:0007669"/>
    <property type="project" value="UniProtKB-KW"/>
</dbReference>
<gene>
    <name evidence="4" type="ORF">FUA24_20975</name>
</gene>
<dbReference type="PANTHER" id="PTHR11358:SF26">
    <property type="entry name" value="GUANIDINO ACID HYDROLASE, MITOCHONDRIAL"/>
    <property type="match status" value="1"/>
</dbReference>
<dbReference type="Proteomes" id="UP000323930">
    <property type="component" value="Unassembled WGS sequence"/>
</dbReference>
<feature type="non-terminal residue" evidence="4">
    <location>
        <position position="82"/>
    </location>
</feature>
<organism evidence="4 5">
    <name type="scientific">Seonamhaeicola marinus</name>
    <dbReference type="NCBI Taxonomy" id="1912246"/>
    <lineage>
        <taxon>Bacteria</taxon>
        <taxon>Pseudomonadati</taxon>
        <taxon>Bacteroidota</taxon>
        <taxon>Flavobacteriia</taxon>
        <taxon>Flavobacteriales</taxon>
        <taxon>Flavobacteriaceae</taxon>
    </lineage>
</organism>